<protein>
    <submittedName>
        <fullName evidence="2">Uncharacterized protein</fullName>
    </submittedName>
</protein>
<evidence type="ECO:0000313" key="2">
    <source>
        <dbReference type="WBParaSite" id="ES5_v2.g23483.t1"/>
    </source>
</evidence>
<proteinExistence type="predicted"/>
<organism evidence="1 2">
    <name type="scientific">Panagrolaimus sp. ES5</name>
    <dbReference type="NCBI Taxonomy" id="591445"/>
    <lineage>
        <taxon>Eukaryota</taxon>
        <taxon>Metazoa</taxon>
        <taxon>Ecdysozoa</taxon>
        <taxon>Nematoda</taxon>
        <taxon>Chromadorea</taxon>
        <taxon>Rhabditida</taxon>
        <taxon>Tylenchina</taxon>
        <taxon>Panagrolaimomorpha</taxon>
        <taxon>Panagrolaimoidea</taxon>
        <taxon>Panagrolaimidae</taxon>
        <taxon>Panagrolaimus</taxon>
    </lineage>
</organism>
<sequence>MKFIISAVILFSLLQISTQFAFRNDFEDDDIVEPLPKKSVVKRDKPEAEEVEASGHSVEEEIESRPKRSTNEEAVEGSGEDKIEAGRQRRVAEIIEASGEEEATTIAA</sequence>
<name>A0AC34G200_9BILA</name>
<evidence type="ECO:0000313" key="1">
    <source>
        <dbReference type="Proteomes" id="UP000887579"/>
    </source>
</evidence>
<accession>A0AC34G200</accession>
<dbReference type="WBParaSite" id="ES5_v2.g23483.t1">
    <property type="protein sequence ID" value="ES5_v2.g23483.t1"/>
    <property type="gene ID" value="ES5_v2.g23483"/>
</dbReference>
<dbReference type="Proteomes" id="UP000887579">
    <property type="component" value="Unplaced"/>
</dbReference>
<reference evidence="2" key="1">
    <citation type="submission" date="2022-11" db="UniProtKB">
        <authorList>
            <consortium name="WormBaseParasite"/>
        </authorList>
    </citation>
    <scope>IDENTIFICATION</scope>
</reference>